<dbReference type="GO" id="GO:0022857">
    <property type="term" value="F:transmembrane transporter activity"/>
    <property type="evidence" value="ECO:0007669"/>
    <property type="project" value="InterPro"/>
</dbReference>
<evidence type="ECO:0000256" key="3">
    <source>
        <dbReference type="ARBA" id="ARBA00022475"/>
    </source>
</evidence>
<dbReference type="InterPro" id="IPR036259">
    <property type="entry name" value="MFS_trans_sf"/>
</dbReference>
<evidence type="ECO:0000313" key="10">
    <source>
        <dbReference type="Proteomes" id="UP001213015"/>
    </source>
</evidence>
<keyword evidence="3" id="KW-1003">Cell membrane</keyword>
<keyword evidence="4 7" id="KW-0812">Transmembrane</keyword>
<reference evidence="9" key="1">
    <citation type="submission" date="2022-01" db="EMBL/GenBank/DDBJ databases">
        <title>VMRC isolate genome collection.</title>
        <authorList>
            <person name="France M."/>
            <person name="Rutt L."/>
            <person name="Humphrys M."/>
            <person name="Ravel J."/>
        </authorList>
    </citation>
    <scope>NUCLEOTIDE SEQUENCE</scope>
    <source>
        <strain evidence="9">C0127B5</strain>
    </source>
</reference>
<proteinExistence type="predicted"/>
<evidence type="ECO:0000256" key="4">
    <source>
        <dbReference type="ARBA" id="ARBA00022692"/>
    </source>
</evidence>
<dbReference type="RefSeq" id="WP_167802619.1">
    <property type="nucleotide sequence ID" value="NZ_JAKEYK010000019.1"/>
</dbReference>
<dbReference type="Proteomes" id="UP001213015">
    <property type="component" value="Unassembled WGS sequence"/>
</dbReference>
<feature type="transmembrane region" description="Helical" evidence="7">
    <location>
        <begin position="254"/>
        <end position="272"/>
    </location>
</feature>
<dbReference type="InterPro" id="IPR050171">
    <property type="entry name" value="MFS_Transporters"/>
</dbReference>
<feature type="transmembrane region" description="Helical" evidence="7">
    <location>
        <begin position="303"/>
        <end position="325"/>
    </location>
</feature>
<feature type="transmembrane region" description="Helical" evidence="7">
    <location>
        <begin position="81"/>
        <end position="100"/>
    </location>
</feature>
<feature type="transmembrane region" description="Helical" evidence="7">
    <location>
        <begin position="52"/>
        <end position="74"/>
    </location>
</feature>
<protein>
    <submittedName>
        <fullName evidence="9">MFS transporter</fullName>
    </submittedName>
</protein>
<evidence type="ECO:0000313" key="9">
    <source>
        <dbReference type="EMBL" id="MCZ3844268.1"/>
    </source>
</evidence>
<dbReference type="Gene3D" id="1.20.1250.20">
    <property type="entry name" value="MFS general substrate transporter like domains"/>
    <property type="match status" value="1"/>
</dbReference>
<dbReference type="SUPFAM" id="SSF103473">
    <property type="entry name" value="MFS general substrate transporter"/>
    <property type="match status" value="1"/>
</dbReference>
<feature type="transmembrane region" description="Helical" evidence="7">
    <location>
        <begin position="279"/>
        <end position="297"/>
    </location>
</feature>
<comment type="caution">
    <text evidence="9">The sequence shown here is derived from an EMBL/GenBank/DDBJ whole genome shotgun (WGS) entry which is preliminary data.</text>
</comment>
<comment type="subcellular location">
    <subcellularLocation>
        <location evidence="1">Cell membrane</location>
        <topology evidence="1">Multi-pass membrane protein</topology>
    </subcellularLocation>
</comment>
<feature type="transmembrane region" description="Helical" evidence="7">
    <location>
        <begin position="140"/>
        <end position="165"/>
    </location>
</feature>
<keyword evidence="5 7" id="KW-1133">Transmembrane helix</keyword>
<evidence type="ECO:0000259" key="8">
    <source>
        <dbReference type="PROSITE" id="PS50850"/>
    </source>
</evidence>
<dbReference type="AlphaFoldDB" id="A0AAP3M3Z8"/>
<feature type="transmembrane region" description="Helical" evidence="7">
    <location>
        <begin position="375"/>
        <end position="395"/>
    </location>
</feature>
<name>A0AAP3M3Z8_9LACO</name>
<evidence type="ECO:0000256" key="2">
    <source>
        <dbReference type="ARBA" id="ARBA00022448"/>
    </source>
</evidence>
<dbReference type="Pfam" id="PF07690">
    <property type="entry name" value="MFS_1"/>
    <property type="match status" value="1"/>
</dbReference>
<evidence type="ECO:0000256" key="5">
    <source>
        <dbReference type="ARBA" id="ARBA00022989"/>
    </source>
</evidence>
<dbReference type="InterPro" id="IPR020846">
    <property type="entry name" value="MFS_dom"/>
</dbReference>
<dbReference type="EMBL" id="JAKHLF010000002">
    <property type="protein sequence ID" value="MCZ3844268.1"/>
    <property type="molecule type" value="Genomic_DNA"/>
</dbReference>
<feature type="transmembrane region" description="Helical" evidence="7">
    <location>
        <begin position="337"/>
        <end position="363"/>
    </location>
</feature>
<dbReference type="PROSITE" id="PS50850">
    <property type="entry name" value="MFS"/>
    <property type="match status" value="1"/>
</dbReference>
<gene>
    <name evidence="9" type="ORF">L2422_01840</name>
</gene>
<accession>A0AAP3M3Z8</accession>
<dbReference type="GO" id="GO:0005886">
    <property type="term" value="C:plasma membrane"/>
    <property type="evidence" value="ECO:0007669"/>
    <property type="project" value="UniProtKB-SubCell"/>
</dbReference>
<evidence type="ECO:0000256" key="7">
    <source>
        <dbReference type="SAM" id="Phobius"/>
    </source>
</evidence>
<feature type="domain" description="Major facilitator superfamily (MFS) profile" evidence="8">
    <location>
        <begin position="1"/>
        <end position="405"/>
    </location>
</feature>
<sequence>MDVESVKQNNKQNWKLKVGILGISLFLQVAGSNLAAIPLIAKSFPNQSITSIQALFTIPSFTIMLFILFSNAFIRWLGKRNTVIIGMLTTVIGGMIPFFINNFSLIVFSRLLVGAGIGLFTSLAVSLIGDCFSGDEQKTLIGIQGAMGTLGNSSCTFISGLLLGINWQSTFLYMLIIIPFLILFMMGYTRKMEVATTVKEVHKINDRSKSKVKIPVRIYVAFLMLFLFFAAFMVEATGSALVIQENQLANQGVLSTEIAIAGLIGAVISMGYSKIYKLLHSFTPVVSTIGGIIGFIICSSASNMVIFFIGLIFMMIACLIIPYVYDTILSDVDSSISNLIISIAQVCNNLGAFASPFVISFISKMMNAATPVDQMRISAGILTVITIVFLGIALTGQHAKKQVSI</sequence>
<evidence type="ECO:0000256" key="1">
    <source>
        <dbReference type="ARBA" id="ARBA00004651"/>
    </source>
</evidence>
<evidence type="ECO:0000256" key="6">
    <source>
        <dbReference type="ARBA" id="ARBA00023136"/>
    </source>
</evidence>
<dbReference type="PANTHER" id="PTHR23517">
    <property type="entry name" value="RESISTANCE PROTEIN MDTM, PUTATIVE-RELATED-RELATED"/>
    <property type="match status" value="1"/>
</dbReference>
<feature type="transmembrane region" description="Helical" evidence="7">
    <location>
        <begin position="106"/>
        <end position="128"/>
    </location>
</feature>
<feature type="transmembrane region" description="Helical" evidence="7">
    <location>
        <begin position="20"/>
        <end position="40"/>
    </location>
</feature>
<feature type="transmembrane region" description="Helical" evidence="7">
    <location>
        <begin position="216"/>
        <end position="234"/>
    </location>
</feature>
<feature type="transmembrane region" description="Helical" evidence="7">
    <location>
        <begin position="171"/>
        <end position="189"/>
    </location>
</feature>
<dbReference type="CDD" id="cd17473">
    <property type="entry name" value="MFS_arabinose_efflux_permease_like"/>
    <property type="match status" value="1"/>
</dbReference>
<keyword evidence="2" id="KW-0813">Transport</keyword>
<organism evidence="9 10">
    <name type="scientific">Lactobacillus mulieris</name>
    <dbReference type="NCBI Taxonomy" id="2508708"/>
    <lineage>
        <taxon>Bacteria</taxon>
        <taxon>Bacillati</taxon>
        <taxon>Bacillota</taxon>
        <taxon>Bacilli</taxon>
        <taxon>Lactobacillales</taxon>
        <taxon>Lactobacillaceae</taxon>
        <taxon>Lactobacillus</taxon>
    </lineage>
</organism>
<keyword evidence="6 7" id="KW-0472">Membrane</keyword>
<dbReference type="InterPro" id="IPR011701">
    <property type="entry name" value="MFS"/>
</dbReference>